<gene>
    <name evidence="5" type="ORF">DSM106972_038340</name>
</gene>
<protein>
    <recommendedName>
        <fullName evidence="4">Cadherin domain-containing protein</fullName>
    </recommendedName>
</protein>
<dbReference type="PANTHER" id="PTHR46580:SF2">
    <property type="entry name" value="MAM DOMAIN-CONTAINING PROTEIN"/>
    <property type="match status" value="1"/>
</dbReference>
<evidence type="ECO:0000313" key="5">
    <source>
        <dbReference type="EMBL" id="RUT05013.1"/>
    </source>
</evidence>
<dbReference type="RefSeq" id="WP_127082277.1">
    <property type="nucleotide sequence ID" value="NZ_RSCL01000009.1"/>
</dbReference>
<dbReference type="PROSITE" id="PS50268">
    <property type="entry name" value="CADHERIN_2"/>
    <property type="match status" value="1"/>
</dbReference>
<evidence type="ECO:0000256" key="3">
    <source>
        <dbReference type="ARBA" id="ARBA00022837"/>
    </source>
</evidence>
<feature type="domain" description="Cadherin" evidence="4">
    <location>
        <begin position="199"/>
        <end position="322"/>
    </location>
</feature>
<keyword evidence="1" id="KW-0732">Signal</keyword>
<dbReference type="Proteomes" id="UP000271624">
    <property type="component" value="Unassembled WGS sequence"/>
</dbReference>
<dbReference type="GO" id="GO:0016020">
    <property type="term" value="C:membrane"/>
    <property type="evidence" value="ECO:0007669"/>
    <property type="project" value="InterPro"/>
</dbReference>
<dbReference type="OrthoDB" id="498673at2"/>
<dbReference type="GO" id="GO:0007154">
    <property type="term" value="P:cell communication"/>
    <property type="evidence" value="ECO:0007669"/>
    <property type="project" value="InterPro"/>
</dbReference>
<dbReference type="Pfam" id="PF13517">
    <property type="entry name" value="FG-GAP_3"/>
    <property type="match status" value="1"/>
</dbReference>
<dbReference type="InterPro" id="IPR003644">
    <property type="entry name" value="Calx_beta"/>
</dbReference>
<comment type="caution">
    <text evidence="5">The sequence shown here is derived from an EMBL/GenBank/DDBJ whole genome shotgun (WGS) entry which is preliminary data.</text>
</comment>
<dbReference type="GO" id="GO:0005509">
    <property type="term" value="F:calcium ion binding"/>
    <property type="evidence" value="ECO:0007669"/>
    <property type="project" value="InterPro"/>
</dbReference>
<reference evidence="5" key="2">
    <citation type="journal article" date="2019" name="Genome Biol. Evol.">
        <title>Day and night: Metabolic profiles and evolutionary relationships of six axenic non-marine cyanobacteria.</title>
        <authorList>
            <person name="Will S.E."/>
            <person name="Henke P."/>
            <person name="Boedeker C."/>
            <person name="Huang S."/>
            <person name="Brinkmann H."/>
            <person name="Rohde M."/>
            <person name="Jarek M."/>
            <person name="Friedl T."/>
            <person name="Seufert S."/>
            <person name="Schumacher M."/>
            <person name="Overmann J."/>
            <person name="Neumann-Schaal M."/>
            <person name="Petersen J."/>
        </authorList>
    </citation>
    <scope>NUCLEOTIDE SEQUENCE [LARGE SCALE GENOMIC DNA]</scope>
    <source>
        <strain evidence="5">PCC 7102</strain>
    </source>
</reference>
<dbReference type="PANTHER" id="PTHR46580">
    <property type="entry name" value="SENSOR KINASE-RELATED"/>
    <property type="match status" value="1"/>
</dbReference>
<dbReference type="Gene3D" id="2.60.40.2030">
    <property type="match status" value="2"/>
</dbReference>
<name>A0A3S1CL80_9CYAN</name>
<dbReference type="InterPro" id="IPR038081">
    <property type="entry name" value="CalX-like_sf"/>
</dbReference>
<dbReference type="EMBL" id="RSCL01000009">
    <property type="protein sequence ID" value="RUT05013.1"/>
    <property type="molecule type" value="Genomic_DNA"/>
</dbReference>
<keyword evidence="6" id="KW-1185">Reference proteome</keyword>
<proteinExistence type="predicted"/>
<evidence type="ECO:0000256" key="1">
    <source>
        <dbReference type="ARBA" id="ARBA00022729"/>
    </source>
</evidence>
<keyword evidence="3" id="KW-0106">Calcium</keyword>
<reference evidence="5" key="1">
    <citation type="submission" date="2018-12" db="EMBL/GenBank/DDBJ databases">
        <authorList>
            <person name="Will S."/>
            <person name="Neumann-Schaal M."/>
            <person name="Henke P."/>
        </authorList>
    </citation>
    <scope>NUCLEOTIDE SEQUENCE</scope>
    <source>
        <strain evidence="5">PCC 7102</strain>
    </source>
</reference>
<evidence type="ECO:0000313" key="6">
    <source>
        <dbReference type="Proteomes" id="UP000271624"/>
    </source>
</evidence>
<keyword evidence="2" id="KW-0677">Repeat</keyword>
<dbReference type="SUPFAM" id="SSF69318">
    <property type="entry name" value="Integrin alpha N-terminal domain"/>
    <property type="match status" value="1"/>
</dbReference>
<accession>A0A3S1CL80</accession>
<dbReference type="SUPFAM" id="SSF141072">
    <property type="entry name" value="CalX-like"/>
    <property type="match status" value="2"/>
</dbReference>
<dbReference type="SMART" id="SM00237">
    <property type="entry name" value="Calx_beta"/>
    <property type="match status" value="2"/>
</dbReference>
<dbReference type="GO" id="GO:0007156">
    <property type="term" value="P:homophilic cell adhesion via plasma membrane adhesion molecules"/>
    <property type="evidence" value="ECO:0007669"/>
    <property type="project" value="InterPro"/>
</dbReference>
<organism evidence="5 6">
    <name type="scientific">Dulcicalothrix desertica PCC 7102</name>
    <dbReference type="NCBI Taxonomy" id="232991"/>
    <lineage>
        <taxon>Bacteria</taxon>
        <taxon>Bacillati</taxon>
        <taxon>Cyanobacteriota</taxon>
        <taxon>Cyanophyceae</taxon>
        <taxon>Nostocales</taxon>
        <taxon>Calotrichaceae</taxon>
        <taxon>Dulcicalothrix</taxon>
    </lineage>
</organism>
<evidence type="ECO:0000256" key="2">
    <source>
        <dbReference type="ARBA" id="ARBA00022737"/>
    </source>
</evidence>
<sequence length="1912" mass="204189">MDSLDLNSLSGTQLTNSPLNTGLPGESQSFISFSASSANIAPILRDTPVTLLPVFEDAAAPVRIVGTPISSIINFSNVTDNGQIGIAITAIGTGSNGTWYFTTDGGKAWAPLGNVSESDARLLLANSNSRIYFQPNADYNGFISNAITFRAWDTTDGTAGSTANVATNGGTTAFSNTTDTASLQVRAVNDAPVNTVPTSTQTSRIGFNEDTEFAFKDNNAIRVADIDAGNGAIDVTVNATSGTLFLSDSIIPNSTNTISISGSLTTINATLDKLVYKPIKDYNGAVNIRVTTTDRGNTGGFARNDEDTIYLNVLRVNDAPTFTKGSNDTIDEDLPLRAITWATNISKGASNESNQTVAFTVTISPEDSQLFQSIPTIDANGVLRYSPKPNTSGTANVTVFLTDNENAESKRESFSITVNPVNDPPVNLIPSQLQTVLEDSVLTFSNARNNIISISDIDAGAGIMQVKVEAPNGILSVATTTDLNVRNNKTGSVTLTGTLEKINAGLDGLQFTPNKDFNGRTLVKMTTNDQGNTGIGPAYTVSNNINIDVIAVNDAPRFTKGDNQVVKEDTPSQSIPWATAISPGAANETGQSLRFNVTNDNNSLFSVQPQISANGILFYTLAKDQNGIANVRVVLEDGGDNSDGGISVSREETFTITVTPVNDGPTNRVPNTQTQTILEDSELVFTDDKLISISDIDAGNNPVQVKVIANNGILTWNDSKTLTTAQGKGTGTVTLTGKLTDINADLNGLTFKPSTNFIGFTAIQVITNDQGSTGDGRAWEVSSNIGVVVNPVNDVPSFTKGSDIPVNEDAGLQQITGWATRVNTGAANESQSLQFNVRNSDNALFAEQPRISVNGSLGTLIFRTAPNANGTAKVFVSLRDTGGTRDNGVDTSAEQEFTINIGTVNDAPINRVPTPQTMDEDDTIVFSALGGINNAITVSDVDVDVEGLTLETKISTENGTLSVTNTSELTSSSSTPGSITLVGTVNAINKALDGLTFTPTANFNGIARIQVETNDQGNTGIGGALTDTDIITVNVNPINDAPTFTKGADVTISEDAERYNKTWATEITTGPLDDNRQRLTFIVTNTDNALFSEQPRISSDGKLTFKSAVNANGEATVTVILQDNGGVLKSGKDTSNPVTFKITVNAVNDAPVNNIPSGVQTITEDALPLALFSVNTGNAITITEVDKEPNATVQINLSSEDGTIKLVSSADFSSNVSLTGALSDINRALDGLTFKPNLNFNGEAKIRLASSKQGMEDVDIIKVNLTPVNDAPTVIPGANLSVSAGASFNIPTWATFSPGPDNESAQQALQYTVTSISDPRLFSTRPSIDRQGNLIFTTARGIKTPTTATIGVRVRDNGGTNLGGVDTSVEKTFEITVNPIQVNITAATEFVEEGNSGTTDYDFDVRLSGASNETVTVQYSTVDETATGADKDYQATSQTVTFRPGETSKTVKVKINGDTKFETDQTFRVNLSELRNVDSGTTTSAIGTIKNDDTKPVISIGDAYSREGKSTLEIPVSLSNASDEQVTVDYIVTDGTATAASGDYTAGASVAVVFASGEISKSISIPVNNDDTFETNETFFVELKDPTNGTISTTSNKATAKIINDDAKNTTDFNNDGYSDIVLRNYRTGENLIWFMNNFTIDKGVIIDRQQDKNWVLEGVADFTTEGKLDFLYRNYKTGENEIWMMDGTQRLQVLPLLTLTDTNWVIKGVQDFNGDRKTDIMWYNAKTSESMIWQMNGPTISRSISLPKVTSTYLNVELVADLSGDGKADIIWRNERTGASTVWVMGDTTVQKQITLEASADANIHIQGAADFNDDGKLDIVASNYLTGENTVWYLDNTANEIKIKTKAILPTNGANMRIEQITDFDNDGNLDFLYRDFSTGENEIWRMKGAERDQIIKLPKLRDNFWEVSV</sequence>
<dbReference type="InterPro" id="IPR002126">
    <property type="entry name" value="Cadherin-like_dom"/>
</dbReference>
<dbReference type="Pfam" id="PF03160">
    <property type="entry name" value="Calx-beta"/>
    <property type="match status" value="2"/>
</dbReference>
<dbReference type="InterPro" id="IPR028994">
    <property type="entry name" value="Integrin_alpha_N"/>
</dbReference>
<dbReference type="InterPro" id="IPR013517">
    <property type="entry name" value="FG-GAP"/>
</dbReference>
<evidence type="ECO:0000259" key="4">
    <source>
        <dbReference type="PROSITE" id="PS50268"/>
    </source>
</evidence>